<protein>
    <submittedName>
        <fullName evidence="1">Uncharacterized protein</fullName>
    </submittedName>
</protein>
<sequence>MVTQRGLNGSLLRLSERLTTRPTLNFKCVVLFEILISEVTAISAPWLGKDLSCVCVKNITQMNWPQEKTRFEKGGKALSKNCKACKLALQHWLETMIHSTTDGSRGSERHQRDNRADNARIGNVDIPAAVASCVEAVPLRFCSLNKSFAAGGVGEGISEASTTYVLKIMSMLKYPDVKVIRVGIGDTTEPIRKVIASAKAKKPSTTTEQAASS</sequence>
<gene>
    <name evidence="1" type="ORF">Tco_0941858</name>
</gene>
<organism evidence="1 2">
    <name type="scientific">Tanacetum coccineum</name>
    <dbReference type="NCBI Taxonomy" id="301880"/>
    <lineage>
        <taxon>Eukaryota</taxon>
        <taxon>Viridiplantae</taxon>
        <taxon>Streptophyta</taxon>
        <taxon>Embryophyta</taxon>
        <taxon>Tracheophyta</taxon>
        <taxon>Spermatophyta</taxon>
        <taxon>Magnoliopsida</taxon>
        <taxon>eudicotyledons</taxon>
        <taxon>Gunneridae</taxon>
        <taxon>Pentapetalae</taxon>
        <taxon>asterids</taxon>
        <taxon>campanulids</taxon>
        <taxon>Asterales</taxon>
        <taxon>Asteraceae</taxon>
        <taxon>Asteroideae</taxon>
        <taxon>Anthemideae</taxon>
        <taxon>Anthemidinae</taxon>
        <taxon>Tanacetum</taxon>
    </lineage>
</organism>
<keyword evidence="2" id="KW-1185">Reference proteome</keyword>
<proteinExistence type="predicted"/>
<evidence type="ECO:0000313" key="1">
    <source>
        <dbReference type="EMBL" id="GJT41993.1"/>
    </source>
</evidence>
<accession>A0ABQ5DSY8</accession>
<reference evidence="1" key="2">
    <citation type="submission" date="2022-01" db="EMBL/GenBank/DDBJ databases">
        <authorList>
            <person name="Yamashiro T."/>
            <person name="Shiraishi A."/>
            <person name="Satake H."/>
            <person name="Nakayama K."/>
        </authorList>
    </citation>
    <scope>NUCLEOTIDE SEQUENCE</scope>
</reference>
<reference evidence="1" key="1">
    <citation type="journal article" date="2022" name="Int. J. Mol. Sci.">
        <title>Draft Genome of Tanacetum Coccineum: Genomic Comparison of Closely Related Tanacetum-Family Plants.</title>
        <authorList>
            <person name="Yamashiro T."/>
            <person name="Shiraishi A."/>
            <person name="Nakayama K."/>
            <person name="Satake H."/>
        </authorList>
    </citation>
    <scope>NUCLEOTIDE SEQUENCE</scope>
</reference>
<evidence type="ECO:0000313" key="2">
    <source>
        <dbReference type="Proteomes" id="UP001151760"/>
    </source>
</evidence>
<dbReference type="Proteomes" id="UP001151760">
    <property type="component" value="Unassembled WGS sequence"/>
</dbReference>
<name>A0ABQ5DSY8_9ASTR</name>
<comment type="caution">
    <text evidence="1">The sequence shown here is derived from an EMBL/GenBank/DDBJ whole genome shotgun (WGS) entry which is preliminary data.</text>
</comment>
<dbReference type="EMBL" id="BQNB010015607">
    <property type="protein sequence ID" value="GJT41993.1"/>
    <property type="molecule type" value="Genomic_DNA"/>
</dbReference>